<evidence type="ECO:0000313" key="1">
    <source>
        <dbReference type="EMBL" id="CAI9549176.1"/>
    </source>
</evidence>
<gene>
    <name evidence="1" type="ORF">SPARVUS_LOCUS3291692</name>
</gene>
<proteinExistence type="predicted"/>
<dbReference type="Proteomes" id="UP001162483">
    <property type="component" value="Unassembled WGS sequence"/>
</dbReference>
<accession>A0ABN9BND1</accession>
<reference evidence="1" key="1">
    <citation type="submission" date="2023-05" db="EMBL/GenBank/DDBJ databases">
        <authorList>
            <person name="Stuckert A."/>
        </authorList>
    </citation>
    <scope>NUCLEOTIDE SEQUENCE</scope>
</reference>
<evidence type="ECO:0000313" key="2">
    <source>
        <dbReference type="Proteomes" id="UP001162483"/>
    </source>
</evidence>
<name>A0ABN9BND1_9NEOB</name>
<comment type="caution">
    <text evidence="1">The sequence shown here is derived from an EMBL/GenBank/DDBJ whole genome shotgun (WGS) entry which is preliminary data.</text>
</comment>
<sequence length="18" mass="1934">MPSGLGPEFPVYLATILE</sequence>
<organism evidence="1 2">
    <name type="scientific">Staurois parvus</name>
    <dbReference type="NCBI Taxonomy" id="386267"/>
    <lineage>
        <taxon>Eukaryota</taxon>
        <taxon>Metazoa</taxon>
        <taxon>Chordata</taxon>
        <taxon>Craniata</taxon>
        <taxon>Vertebrata</taxon>
        <taxon>Euteleostomi</taxon>
        <taxon>Amphibia</taxon>
        <taxon>Batrachia</taxon>
        <taxon>Anura</taxon>
        <taxon>Neobatrachia</taxon>
        <taxon>Ranoidea</taxon>
        <taxon>Ranidae</taxon>
        <taxon>Staurois</taxon>
    </lineage>
</organism>
<dbReference type="EMBL" id="CATNWA010005007">
    <property type="protein sequence ID" value="CAI9549176.1"/>
    <property type="molecule type" value="Genomic_DNA"/>
</dbReference>
<keyword evidence="2" id="KW-1185">Reference proteome</keyword>
<protein>
    <submittedName>
        <fullName evidence="1">Uncharacterized protein</fullName>
    </submittedName>
</protein>